<keyword evidence="1" id="KW-0472">Membrane</keyword>
<accession>Q0B0G5</accession>
<keyword evidence="1" id="KW-0812">Transmembrane</keyword>
<protein>
    <submittedName>
        <fullName evidence="2">Uncharacterized protein</fullName>
    </submittedName>
</protein>
<feature type="transmembrane region" description="Helical" evidence="1">
    <location>
        <begin position="26"/>
        <end position="50"/>
    </location>
</feature>
<dbReference type="AlphaFoldDB" id="Q0B0G5"/>
<evidence type="ECO:0000313" key="3">
    <source>
        <dbReference type="Proteomes" id="UP000001968"/>
    </source>
</evidence>
<evidence type="ECO:0000313" key="2">
    <source>
        <dbReference type="EMBL" id="ABI67539.1"/>
    </source>
</evidence>
<keyword evidence="1" id="KW-1133">Transmembrane helix</keyword>
<dbReference type="KEGG" id="swo:Swol_0187"/>
<dbReference type="Proteomes" id="UP000001968">
    <property type="component" value="Chromosome"/>
</dbReference>
<dbReference type="STRING" id="335541.Swol_0187"/>
<name>Q0B0G5_SYNWW</name>
<evidence type="ECO:0000256" key="1">
    <source>
        <dbReference type="SAM" id="Phobius"/>
    </source>
</evidence>
<sequence length="87" mass="10059">MAKYVSVLNKPSSCILCTNMLEGGCFVLVLLKSLSLALWLFIMLAVVIAYRGNNPKKVKRFNMKLDEDYYRKKRDRYFCLLLNQGTS</sequence>
<keyword evidence="3" id="KW-1185">Reference proteome</keyword>
<reference evidence="3" key="1">
    <citation type="journal article" date="2010" name="Environ. Microbiol.">
        <title>The genome of Syntrophomonas wolfei: new insights into syntrophic metabolism and biohydrogen production.</title>
        <authorList>
            <person name="Sieber J.R."/>
            <person name="Sims D.R."/>
            <person name="Han C."/>
            <person name="Kim E."/>
            <person name="Lykidis A."/>
            <person name="Lapidus A.L."/>
            <person name="McDonnald E."/>
            <person name="Rohlin L."/>
            <person name="Culley D.E."/>
            <person name="Gunsalus R."/>
            <person name="McInerney M.J."/>
        </authorList>
    </citation>
    <scope>NUCLEOTIDE SEQUENCE [LARGE SCALE GENOMIC DNA]</scope>
    <source>
        <strain evidence="3">DSM 2245B / Goettingen</strain>
    </source>
</reference>
<organism evidence="2 3">
    <name type="scientific">Syntrophomonas wolfei subsp. wolfei (strain DSM 2245B / Goettingen)</name>
    <dbReference type="NCBI Taxonomy" id="335541"/>
    <lineage>
        <taxon>Bacteria</taxon>
        <taxon>Bacillati</taxon>
        <taxon>Bacillota</taxon>
        <taxon>Clostridia</taxon>
        <taxon>Eubacteriales</taxon>
        <taxon>Syntrophomonadaceae</taxon>
        <taxon>Syntrophomonas</taxon>
    </lineage>
</organism>
<dbReference type="HOGENOM" id="CLU_2482225_0_0_9"/>
<proteinExistence type="predicted"/>
<gene>
    <name evidence="2" type="ordered locus">Swol_0187</name>
</gene>
<dbReference type="EMBL" id="CP000448">
    <property type="protein sequence ID" value="ABI67539.1"/>
    <property type="molecule type" value="Genomic_DNA"/>
</dbReference>